<keyword evidence="1" id="KW-0732">Signal</keyword>
<evidence type="ECO:0000313" key="6">
    <source>
        <dbReference type="Proteomes" id="UP000184533"/>
    </source>
</evidence>
<protein>
    <submittedName>
        <fullName evidence="4">Autotransporter-associated beta strand repeat-containing protein</fullName>
    </submittedName>
</protein>
<reference evidence="3 5" key="1">
    <citation type="submission" date="2015-03" db="EMBL/GenBank/DDBJ databases">
        <authorList>
            <person name="Hassan Y.I."/>
            <person name="Lepp D."/>
            <person name="Zhou T."/>
        </authorList>
    </citation>
    <scope>NUCLEOTIDE SEQUENCE [LARGE SCALE GENOMIC DNA]</scope>
    <source>
        <strain evidence="3 5">DSM 17137</strain>
    </source>
</reference>
<dbReference type="AlphaFoldDB" id="A0A0F5L4M9"/>
<evidence type="ECO:0000256" key="1">
    <source>
        <dbReference type="ARBA" id="ARBA00022729"/>
    </source>
</evidence>
<dbReference type="InterPro" id="IPR013425">
    <property type="entry name" value="Autotrns_rpt"/>
</dbReference>
<dbReference type="Pfam" id="PF12951">
    <property type="entry name" value="PATR"/>
    <property type="match status" value="2"/>
</dbReference>
<gene>
    <name evidence="4" type="ORF">SAMN02745223_00811</name>
    <name evidence="3" type="ORF">VW29_18275</name>
</gene>
<dbReference type="Proteomes" id="UP000184533">
    <property type="component" value="Unassembled WGS sequence"/>
</dbReference>
<dbReference type="InterPro" id="IPR005546">
    <property type="entry name" value="Autotransporte_beta"/>
</dbReference>
<feature type="domain" description="Autotransporter" evidence="2">
    <location>
        <begin position="673"/>
        <end position="955"/>
    </location>
</feature>
<accession>A0A0F5L4M9</accession>
<evidence type="ECO:0000259" key="2">
    <source>
        <dbReference type="PROSITE" id="PS51208"/>
    </source>
</evidence>
<proteinExistence type="predicted"/>
<dbReference type="PROSITE" id="PS51208">
    <property type="entry name" value="AUTOTRANSPORTER"/>
    <property type="match status" value="1"/>
</dbReference>
<dbReference type="Gene3D" id="2.160.20.20">
    <property type="match status" value="1"/>
</dbReference>
<dbReference type="InterPro" id="IPR036709">
    <property type="entry name" value="Autotransporte_beta_dom_sf"/>
</dbReference>
<dbReference type="Proteomes" id="UP000033608">
    <property type="component" value="Unassembled WGS sequence"/>
</dbReference>
<dbReference type="SUPFAM" id="SSF51126">
    <property type="entry name" value="Pectin lyase-like"/>
    <property type="match status" value="2"/>
</dbReference>
<dbReference type="InterPro" id="IPR012332">
    <property type="entry name" value="Autotransporter_pectin_lyase_C"/>
</dbReference>
<dbReference type="EMBL" id="LAJF01000137">
    <property type="protein sequence ID" value="KKB77313.1"/>
    <property type="molecule type" value="Genomic_DNA"/>
</dbReference>
<evidence type="ECO:0000313" key="3">
    <source>
        <dbReference type="EMBL" id="KKB77313.1"/>
    </source>
</evidence>
<dbReference type="NCBIfam" id="TIGR02601">
    <property type="entry name" value="autotrns_rpt"/>
    <property type="match status" value="2"/>
</dbReference>
<reference evidence="4 6" key="2">
    <citation type="submission" date="2016-11" db="EMBL/GenBank/DDBJ databases">
        <authorList>
            <person name="Jaros S."/>
            <person name="Januszkiewicz K."/>
            <person name="Wedrychowicz H."/>
        </authorList>
    </citation>
    <scope>NUCLEOTIDE SEQUENCE [LARGE SCALE GENOMIC DNA]</scope>
    <source>
        <strain evidence="4 6">DSM 17137</strain>
    </source>
</reference>
<dbReference type="SMART" id="SM00869">
    <property type="entry name" value="Autotransporter"/>
    <property type="match status" value="1"/>
</dbReference>
<dbReference type="PATRIC" id="fig|1121477.3.peg.415"/>
<evidence type="ECO:0000313" key="5">
    <source>
        <dbReference type="Proteomes" id="UP000033608"/>
    </source>
</evidence>
<dbReference type="SUPFAM" id="SSF103515">
    <property type="entry name" value="Autotransporter"/>
    <property type="match status" value="1"/>
</dbReference>
<dbReference type="Gene3D" id="2.40.128.130">
    <property type="entry name" value="Autotransporter beta-domain"/>
    <property type="match status" value="1"/>
</dbReference>
<evidence type="ECO:0000313" key="4">
    <source>
        <dbReference type="EMBL" id="SHE65707.1"/>
    </source>
</evidence>
<organism evidence="3 5">
    <name type="scientific">Devosia limi DSM 17137</name>
    <dbReference type="NCBI Taxonomy" id="1121477"/>
    <lineage>
        <taxon>Bacteria</taxon>
        <taxon>Pseudomonadati</taxon>
        <taxon>Pseudomonadota</taxon>
        <taxon>Alphaproteobacteria</taxon>
        <taxon>Hyphomicrobiales</taxon>
        <taxon>Devosiaceae</taxon>
        <taxon>Devosia</taxon>
    </lineage>
</organism>
<dbReference type="InterPro" id="IPR011050">
    <property type="entry name" value="Pectin_lyase_fold/virulence"/>
</dbReference>
<keyword evidence="5" id="KW-1185">Reference proteome</keyword>
<name>A0A0F5L4M9_9HYPH</name>
<dbReference type="Pfam" id="PF03797">
    <property type="entry name" value="Autotransporter"/>
    <property type="match status" value="1"/>
</dbReference>
<sequence>MGLPAIGDNVVIGQSRAIVVDAQTAGSIEVGAGRLTIDATGQLTFQSMDVKAAGLLDGLNNSGAVTGDLRENQGFVNNYAGASWVGDVLDNSGTLINYHSATWHGDVHNSGDLFSQGDAGSADRPQWVGHVMANTGTIIQKNGDWRGDVRTNNRIIQSMLNSTWTGDVWENAGTINNMDTSTWNGDVVSNSGTIDNYDLESIWNGNILANSGDIYNGGLWEGDIFTNDNFISNYYAQSIWNGDVRANAGTIFNGGTWNGAVLANTGAILTVGTWNGSVINSGTLSVGDGGTAGTLSGDVVNSGTLAFDRSDASTFGGAISGAGVVTKSGAGTLTLTGNATHSGGTTINAGTLQVGNGGTAGALSGNVANAGTLAFNRSDSSTYGGVISGNGAVTKSGAGTLVLSGTNTYIGATSVNAGTLSVSGSIAASALTVNGGALKGSGTVGTTTIASGILAAGNSIGTLTIAGGLDLGAAAVLQVEVAAGGNALGVHSDLVAVTGAVTIDPGATVQVGPVNSGDDGKTFAADTTYTIITSAGLSGRFASVTDDFAFLDSTLSYDPVNAYLTLKRNDTSFADVAETSNQTGAANALGAFAPGDPVANGLTGLSPADARRAYELASGDSHASGQAVFDQAFSLFQGTMGSGSGGGSGAVMSYVDAGIGLVGPVGSAEPVVTPFAANAVWMTPMAGRGVIESDGNGATTEWAAGGLAVGYERRSTLAGGEAVAGLGVGYTATTTTTPTRLASSNAQGGQVGLYGEWSDDFWAVSGSLSYGANHISSTRDIVIGGLTNTAAAQYWMQGVDATLMAGYGFELSDGLKVGPLAGMSLGWSGYGGFSETGAAGLNATVAASSAWRLTSALGVQFAYGLEGGADEFEISGRALWLHNFGDNVTTSTVTLAGGGAPFSVVSPTSGRDRLELGAGLTWSASEQLKLSVDYTGRFFGGRTDHTARAGLTLEF</sequence>
<dbReference type="STRING" id="1121477.SAMN02745223_00811"/>
<dbReference type="EMBL" id="FQVC01000002">
    <property type="protein sequence ID" value="SHE65707.1"/>
    <property type="molecule type" value="Genomic_DNA"/>
</dbReference>